<comment type="caution">
    <text evidence="1">The sequence shown here is derived from an EMBL/GenBank/DDBJ whole genome shotgun (WGS) entry which is preliminary data.</text>
</comment>
<proteinExistence type="predicted"/>
<protein>
    <submittedName>
        <fullName evidence="1">Uncharacterized protein</fullName>
    </submittedName>
</protein>
<organism evidence="1 2">
    <name type="scientific">Paractinoplanes abujensis</name>
    <dbReference type="NCBI Taxonomy" id="882441"/>
    <lineage>
        <taxon>Bacteria</taxon>
        <taxon>Bacillati</taxon>
        <taxon>Actinomycetota</taxon>
        <taxon>Actinomycetes</taxon>
        <taxon>Micromonosporales</taxon>
        <taxon>Micromonosporaceae</taxon>
        <taxon>Paractinoplanes</taxon>
    </lineage>
</organism>
<keyword evidence="2" id="KW-1185">Reference proteome</keyword>
<reference evidence="1 2" key="1">
    <citation type="submission" date="2020-08" db="EMBL/GenBank/DDBJ databases">
        <title>Sequencing the genomes of 1000 actinobacteria strains.</title>
        <authorList>
            <person name="Klenk H.-P."/>
        </authorList>
    </citation>
    <scope>NUCLEOTIDE SEQUENCE [LARGE SCALE GENOMIC DNA]</scope>
    <source>
        <strain evidence="1 2">DSM 45518</strain>
    </source>
</reference>
<sequence length="160" mass="16818">MLPEIGGAPVKNTINGVDRTGSAYAVVDPVGRFVDIGLRPGWWPALGPVRVAAALVEALEAARMQAALAPLVQRGEGRDRARSRITAAYRLIDEGREQPALQVIIGPRGLFRLHVRGGRVDGAEVGPVTPADTERIAADARDVLTELAGGRVGARYAPAG</sequence>
<evidence type="ECO:0000313" key="1">
    <source>
        <dbReference type="EMBL" id="MBB4696863.1"/>
    </source>
</evidence>
<name>A0A7W7G401_9ACTN</name>
<gene>
    <name evidence="1" type="ORF">BKA14_007011</name>
</gene>
<dbReference type="AlphaFoldDB" id="A0A7W7G401"/>
<dbReference type="Proteomes" id="UP000542742">
    <property type="component" value="Unassembled WGS sequence"/>
</dbReference>
<dbReference type="RefSeq" id="WP_203722087.1">
    <property type="nucleotide sequence ID" value="NZ_BOMC01000020.1"/>
</dbReference>
<accession>A0A7W7G401</accession>
<dbReference type="EMBL" id="JACHMF010000001">
    <property type="protein sequence ID" value="MBB4696863.1"/>
    <property type="molecule type" value="Genomic_DNA"/>
</dbReference>
<evidence type="ECO:0000313" key="2">
    <source>
        <dbReference type="Proteomes" id="UP000542742"/>
    </source>
</evidence>